<protein>
    <recommendedName>
        <fullName evidence="3">Gluconate transporter</fullName>
    </recommendedName>
</protein>
<reference evidence="2" key="1">
    <citation type="submission" date="2018-05" db="EMBL/GenBank/DDBJ databases">
        <authorList>
            <person name="Lanie J.A."/>
            <person name="Ng W.-L."/>
            <person name="Kazmierczak K.M."/>
            <person name="Andrzejewski T.M."/>
            <person name="Davidsen T.M."/>
            <person name="Wayne K.J."/>
            <person name="Tettelin H."/>
            <person name="Glass J.I."/>
            <person name="Rusch D."/>
            <person name="Podicherti R."/>
            <person name="Tsui H.-C.T."/>
            <person name="Winkler M.E."/>
        </authorList>
    </citation>
    <scope>NUCLEOTIDE SEQUENCE</scope>
</reference>
<keyword evidence="1" id="KW-1133">Transmembrane helix</keyword>
<dbReference type="GO" id="GO:0015128">
    <property type="term" value="F:gluconate transmembrane transporter activity"/>
    <property type="evidence" value="ECO:0007669"/>
    <property type="project" value="InterPro"/>
</dbReference>
<keyword evidence="1" id="KW-0812">Transmembrane</keyword>
<feature type="transmembrane region" description="Helical" evidence="1">
    <location>
        <begin position="373"/>
        <end position="392"/>
    </location>
</feature>
<proteinExistence type="predicted"/>
<feature type="transmembrane region" description="Helical" evidence="1">
    <location>
        <begin position="251"/>
        <end position="276"/>
    </location>
</feature>
<gene>
    <name evidence="2" type="ORF">METZ01_LOCUS16308</name>
</gene>
<feature type="transmembrane region" description="Helical" evidence="1">
    <location>
        <begin position="133"/>
        <end position="151"/>
    </location>
</feature>
<dbReference type="PANTHER" id="PTHR30354:SF11">
    <property type="entry name" value="PERMEASE"/>
    <property type="match status" value="1"/>
</dbReference>
<dbReference type="EMBL" id="UINC01000916">
    <property type="protein sequence ID" value="SUZ63454.1"/>
    <property type="molecule type" value="Genomic_DNA"/>
</dbReference>
<feature type="transmembrane region" description="Helical" evidence="1">
    <location>
        <begin position="412"/>
        <end position="437"/>
    </location>
</feature>
<sequence>MNYLIFIVLICIILFSTLKFKINPFYSLTISAFIAGIGFGFDITKSINLIVEGFTNILIGIGPLILAGSILGVFLEKTGSTKKMVNVFVEMLGAKNSPFSLNMIGFIISIPVFCDAAFILLSSVIKEVSKKTGYKLIILSICLATGLYSAHVFVPPTPGPIAAAEIIDAPIGLLLTVGLFIGVFVAVVGYLWTKVSLKKYYNIPVIKSEKKEINVSKNKFLIFTPIIVPIILITIYSFIESPYYTVKNNFWIDIIKILGKPEIAILIGSFLSLFYIQKKQVNQIYNWISTAVKNSFNIILITGAGGAFGFILRSSNFIELFNINQINGIEGIVIAFIMSAVIKTVQGSSTVSIITTAAFIAPILPSLGITSDIGKVITIIAIGSGSMTVSHVNDSYFWVVSKYSSLQLKHALRYFTIATLIQGLVGLSLSIILYIFLN</sequence>
<feature type="transmembrane region" description="Helical" evidence="1">
    <location>
        <begin position="171"/>
        <end position="192"/>
    </location>
</feature>
<evidence type="ECO:0008006" key="3">
    <source>
        <dbReference type="Google" id="ProtNLM"/>
    </source>
</evidence>
<feature type="transmembrane region" description="Helical" evidence="1">
    <location>
        <begin position="332"/>
        <end position="361"/>
    </location>
</feature>
<feature type="transmembrane region" description="Helical" evidence="1">
    <location>
        <begin position="296"/>
        <end position="312"/>
    </location>
</feature>
<accession>A0A381PA11</accession>
<dbReference type="InterPro" id="IPR003474">
    <property type="entry name" value="Glcn_transporter"/>
</dbReference>
<feature type="transmembrane region" description="Helical" evidence="1">
    <location>
        <begin position="57"/>
        <end position="75"/>
    </location>
</feature>
<evidence type="ECO:0000313" key="2">
    <source>
        <dbReference type="EMBL" id="SUZ63454.1"/>
    </source>
</evidence>
<feature type="transmembrane region" description="Helical" evidence="1">
    <location>
        <begin position="220"/>
        <end position="239"/>
    </location>
</feature>
<feature type="transmembrane region" description="Helical" evidence="1">
    <location>
        <begin position="30"/>
        <end position="50"/>
    </location>
</feature>
<evidence type="ECO:0000256" key="1">
    <source>
        <dbReference type="SAM" id="Phobius"/>
    </source>
</evidence>
<dbReference type="AlphaFoldDB" id="A0A381PA11"/>
<dbReference type="PANTHER" id="PTHR30354">
    <property type="entry name" value="GNT FAMILY GLUCONATE TRANSPORTER"/>
    <property type="match status" value="1"/>
</dbReference>
<dbReference type="GO" id="GO:0005886">
    <property type="term" value="C:plasma membrane"/>
    <property type="evidence" value="ECO:0007669"/>
    <property type="project" value="TreeGrafter"/>
</dbReference>
<dbReference type="Pfam" id="PF02447">
    <property type="entry name" value="GntP_permease"/>
    <property type="match status" value="1"/>
</dbReference>
<name>A0A381PA11_9ZZZZ</name>
<feature type="transmembrane region" description="Helical" evidence="1">
    <location>
        <begin position="99"/>
        <end position="121"/>
    </location>
</feature>
<keyword evidence="1" id="KW-0472">Membrane</keyword>
<organism evidence="2">
    <name type="scientific">marine metagenome</name>
    <dbReference type="NCBI Taxonomy" id="408172"/>
    <lineage>
        <taxon>unclassified sequences</taxon>
        <taxon>metagenomes</taxon>
        <taxon>ecological metagenomes</taxon>
    </lineage>
</organism>